<dbReference type="SUPFAM" id="SSF53187">
    <property type="entry name" value="Zn-dependent exopeptidases"/>
    <property type="match status" value="1"/>
</dbReference>
<accession>A0A1V9G2X6</accession>
<reference evidence="2 3" key="1">
    <citation type="submission" date="2016-03" db="EMBL/GenBank/DDBJ databases">
        <title>Niastella vici sp. nov., isolated from farmland soil.</title>
        <authorList>
            <person name="Chen L."/>
            <person name="Wang D."/>
            <person name="Yang S."/>
            <person name="Wang G."/>
        </authorList>
    </citation>
    <scope>NUCLEOTIDE SEQUENCE [LARGE SCALE GENOMIC DNA]</scope>
    <source>
        <strain evidence="2 3">DJ57</strain>
    </source>
</reference>
<dbReference type="Proteomes" id="UP000192796">
    <property type="component" value="Unassembled WGS sequence"/>
</dbReference>
<dbReference type="GO" id="GO:0006508">
    <property type="term" value="P:proteolysis"/>
    <property type="evidence" value="ECO:0007669"/>
    <property type="project" value="InterPro"/>
</dbReference>
<comment type="caution">
    <text evidence="2">The sequence shown here is derived from an EMBL/GenBank/DDBJ whole genome shotgun (WGS) entry which is preliminary data.</text>
</comment>
<dbReference type="EMBL" id="LVYD01000041">
    <property type="protein sequence ID" value="OQP64922.1"/>
    <property type="molecule type" value="Genomic_DNA"/>
</dbReference>
<dbReference type="RefSeq" id="WP_081146756.1">
    <property type="nucleotide sequence ID" value="NZ_LVYD01000041.1"/>
</dbReference>
<proteinExistence type="predicted"/>
<evidence type="ECO:0000313" key="3">
    <source>
        <dbReference type="Proteomes" id="UP000192796"/>
    </source>
</evidence>
<keyword evidence="2" id="KW-0645">Protease</keyword>
<dbReference type="InterPro" id="IPR007484">
    <property type="entry name" value="Peptidase_M28"/>
</dbReference>
<dbReference type="OrthoDB" id="9764939at2"/>
<dbReference type="Pfam" id="PF04389">
    <property type="entry name" value="Peptidase_M28"/>
    <property type="match status" value="1"/>
</dbReference>
<organism evidence="2 3">
    <name type="scientific">Niastella vici</name>
    <dbReference type="NCBI Taxonomy" id="1703345"/>
    <lineage>
        <taxon>Bacteria</taxon>
        <taxon>Pseudomonadati</taxon>
        <taxon>Bacteroidota</taxon>
        <taxon>Chitinophagia</taxon>
        <taxon>Chitinophagales</taxon>
        <taxon>Chitinophagaceae</taxon>
        <taxon>Niastella</taxon>
    </lineage>
</organism>
<name>A0A1V9G2X6_9BACT</name>
<dbReference type="PANTHER" id="PTHR12147">
    <property type="entry name" value="METALLOPEPTIDASE M28 FAMILY MEMBER"/>
    <property type="match status" value="1"/>
</dbReference>
<dbReference type="STRING" id="1703345.A3860_19415"/>
<dbReference type="PANTHER" id="PTHR12147:SF26">
    <property type="entry name" value="PEPTIDASE M28 DOMAIN-CONTAINING PROTEIN"/>
    <property type="match status" value="1"/>
</dbReference>
<dbReference type="AlphaFoldDB" id="A0A1V9G2X6"/>
<dbReference type="GO" id="GO:0008235">
    <property type="term" value="F:metalloexopeptidase activity"/>
    <property type="evidence" value="ECO:0007669"/>
    <property type="project" value="InterPro"/>
</dbReference>
<evidence type="ECO:0000313" key="2">
    <source>
        <dbReference type="EMBL" id="OQP64922.1"/>
    </source>
</evidence>
<dbReference type="InterPro" id="IPR045175">
    <property type="entry name" value="M28_fam"/>
</dbReference>
<feature type="domain" description="Peptidase M28" evidence="1">
    <location>
        <begin position="204"/>
        <end position="405"/>
    </location>
</feature>
<protein>
    <submittedName>
        <fullName evidence="2">Aminopeptidase</fullName>
    </submittedName>
</protein>
<dbReference type="GO" id="GO:0004177">
    <property type="term" value="F:aminopeptidase activity"/>
    <property type="evidence" value="ECO:0007669"/>
    <property type="project" value="UniProtKB-KW"/>
</dbReference>
<keyword evidence="3" id="KW-1185">Reference proteome</keyword>
<keyword evidence="2" id="KW-0031">Aminopeptidase</keyword>
<dbReference type="Gene3D" id="3.40.630.10">
    <property type="entry name" value="Zn peptidases"/>
    <property type="match status" value="1"/>
</dbReference>
<sequence length="429" mass="47692">MVKRYSYFILILLAKQTAFCQSIDKVINAKEVERIERTLSADGMRGRKIFSPEIDKAADFIASEFKKAGLQPVNGNTYLQEFVMLRTKVVMAGGKMNGRVLDEKSVAAITAKETLTVTQASGYKQVIVHGTDTLNVLVSRLQKSGGDYLLMVDTAHRKWFDVYRRGMQNQFAPKGNIVMVLASEEAGEYSIEYRQTVTSMPLKNVVGILPGKSKKNEYVIFSGHYDHLGVGRANEAGDSIYNGANDDAAGTTAVMMLAHYFAKLKNNERTIIFAAFTGEESGGYGSRYFSQQFSPDQVMAMFNIEMIGTESKWGTNSAFITGYEKTDMGTILEKNLEGTNFKFYPDPYPTQQLFYRSDNATLARLGVPAHTISTSKMDSEKYYHTQEDEIETLDMNNMAAIIKAIAISSTSIVAGKDTPSRVTEDALKR</sequence>
<gene>
    <name evidence="2" type="ORF">A3860_19415</name>
</gene>
<keyword evidence="2" id="KW-0378">Hydrolase</keyword>
<evidence type="ECO:0000259" key="1">
    <source>
        <dbReference type="Pfam" id="PF04389"/>
    </source>
</evidence>